<dbReference type="InterPro" id="IPR000917">
    <property type="entry name" value="Sulfatase_N"/>
</dbReference>
<dbReference type="PANTHER" id="PTHR42693:SF53">
    <property type="entry name" value="ENDO-4-O-SULFATASE"/>
    <property type="match status" value="1"/>
</dbReference>
<dbReference type="Gene3D" id="3.40.720.10">
    <property type="entry name" value="Alkaline Phosphatase, subunit A"/>
    <property type="match status" value="1"/>
</dbReference>
<evidence type="ECO:0000313" key="8">
    <source>
        <dbReference type="Proteomes" id="UP001597375"/>
    </source>
</evidence>
<sequence length="585" mass="65928">MKSRFIFKAALLLIPFSSLRAEGNPRQPNVIVILTDDQGYADMSGHGNPWLDTPNLDRLQREGVSLEDYHVDPVCTPSRAALMTGRYCIRAGAWAVTEGRQLLNPDEKTMGDVFSASGYRTGMFGKWHLGDSFPFAPRYRGFDTVVRHMAGGADEIGNPEGNDYFDDTYFRNGVAEQFEGYCTNVWFDETLKFINQPEAKKPFFIYLPLNAMHSPHFVEEKYSKKFTELGMPEKRATFYGMIENFDENLGRLLSSLEETGLDKNTIVIFMGDNGTAEGSDGGVNSEDGFNAGMRGKKGSVYEGGHRVACFAKWPDHFPEGKKITELTSHRDWLPTLIDLCGLEAPQDVHFDGKSIAPLLTGKAEEWPDRMFFLDRQNDDLRKPTLTQTGAKGPQFAVLTERWRYVNGELYDIVQDPGQTKDLADQFPDIAEKLFAAYGKWFDDVSAHDDRFTRLQLGADPSGSTEFTIRDWHPTEGNVIWRPSQLDDDKLFINGFWAIDVKTAGRYEIKLSRFPEDNMKPIEASDARIRIGEQEARQALSPEAGSVSFELDLKRGPALLETWFTDGKTGKTRGAYHVSCRLLEAD</sequence>
<dbReference type="PANTHER" id="PTHR42693">
    <property type="entry name" value="ARYLSULFATASE FAMILY MEMBER"/>
    <property type="match status" value="1"/>
</dbReference>
<keyword evidence="2" id="KW-0479">Metal-binding</keyword>
<dbReference type="Gene3D" id="3.30.1120.10">
    <property type="match status" value="1"/>
</dbReference>
<comment type="caution">
    <text evidence="7">The sequence shown here is derived from an EMBL/GenBank/DDBJ whole genome shotgun (WGS) entry which is preliminary data.</text>
</comment>
<dbReference type="CDD" id="cd16146">
    <property type="entry name" value="ARS_like"/>
    <property type="match status" value="1"/>
</dbReference>
<reference evidence="8" key="1">
    <citation type="journal article" date="2019" name="Int. J. Syst. Evol. Microbiol.">
        <title>The Global Catalogue of Microorganisms (GCM) 10K type strain sequencing project: providing services to taxonomists for standard genome sequencing and annotation.</title>
        <authorList>
            <consortium name="The Broad Institute Genomics Platform"/>
            <consortium name="The Broad Institute Genome Sequencing Center for Infectious Disease"/>
            <person name="Wu L."/>
            <person name="Ma J."/>
        </authorList>
    </citation>
    <scope>NUCLEOTIDE SEQUENCE [LARGE SCALE GENOMIC DNA]</scope>
    <source>
        <strain evidence="8">CGMCC 4.7106</strain>
    </source>
</reference>
<keyword evidence="3" id="KW-0378">Hydrolase</keyword>
<proteinExistence type="inferred from homology"/>
<keyword evidence="4" id="KW-0106">Calcium</keyword>
<dbReference type="Proteomes" id="UP001597375">
    <property type="component" value="Unassembled WGS sequence"/>
</dbReference>
<dbReference type="PROSITE" id="PS00523">
    <property type="entry name" value="SULFATASE_1"/>
    <property type="match status" value="1"/>
</dbReference>
<dbReference type="SUPFAM" id="SSF53649">
    <property type="entry name" value="Alkaline phosphatase-like"/>
    <property type="match status" value="1"/>
</dbReference>
<evidence type="ECO:0000256" key="1">
    <source>
        <dbReference type="ARBA" id="ARBA00008779"/>
    </source>
</evidence>
<dbReference type="EMBL" id="JBHUIT010000031">
    <property type="protein sequence ID" value="MFD2257725.1"/>
    <property type="molecule type" value="Genomic_DNA"/>
</dbReference>
<evidence type="ECO:0000256" key="5">
    <source>
        <dbReference type="SAM" id="SignalP"/>
    </source>
</evidence>
<feature type="signal peptide" evidence="5">
    <location>
        <begin position="1"/>
        <end position="20"/>
    </location>
</feature>
<keyword evidence="5" id="KW-0732">Signal</keyword>
<keyword evidence="8" id="KW-1185">Reference proteome</keyword>
<organism evidence="7 8">
    <name type="scientific">Luteolibacter algae</name>
    <dbReference type="NCBI Taxonomy" id="454151"/>
    <lineage>
        <taxon>Bacteria</taxon>
        <taxon>Pseudomonadati</taxon>
        <taxon>Verrucomicrobiota</taxon>
        <taxon>Verrucomicrobiia</taxon>
        <taxon>Verrucomicrobiales</taxon>
        <taxon>Verrucomicrobiaceae</taxon>
        <taxon>Luteolibacter</taxon>
    </lineage>
</organism>
<dbReference type="InterPro" id="IPR017850">
    <property type="entry name" value="Alkaline_phosphatase_core_sf"/>
</dbReference>
<evidence type="ECO:0000313" key="7">
    <source>
        <dbReference type="EMBL" id="MFD2257725.1"/>
    </source>
</evidence>
<feature type="domain" description="Sulfatase N-terminal" evidence="6">
    <location>
        <begin position="28"/>
        <end position="341"/>
    </location>
</feature>
<feature type="chain" id="PRO_5047069873" evidence="5">
    <location>
        <begin position="21"/>
        <end position="585"/>
    </location>
</feature>
<evidence type="ECO:0000256" key="3">
    <source>
        <dbReference type="ARBA" id="ARBA00022801"/>
    </source>
</evidence>
<dbReference type="InterPro" id="IPR024607">
    <property type="entry name" value="Sulfatase_CS"/>
</dbReference>
<evidence type="ECO:0000256" key="2">
    <source>
        <dbReference type="ARBA" id="ARBA00022723"/>
    </source>
</evidence>
<evidence type="ECO:0000256" key="4">
    <source>
        <dbReference type="ARBA" id="ARBA00022837"/>
    </source>
</evidence>
<dbReference type="Pfam" id="PF00884">
    <property type="entry name" value="Sulfatase"/>
    <property type="match status" value="1"/>
</dbReference>
<protein>
    <submittedName>
        <fullName evidence="7">Arylsulfatase</fullName>
    </submittedName>
</protein>
<dbReference type="InterPro" id="IPR050738">
    <property type="entry name" value="Sulfatase"/>
</dbReference>
<dbReference type="RefSeq" id="WP_386821072.1">
    <property type="nucleotide sequence ID" value="NZ_JBHUIT010000031.1"/>
</dbReference>
<comment type="similarity">
    <text evidence="1">Belongs to the sulfatase family.</text>
</comment>
<name>A0ABW5DEC1_9BACT</name>
<accession>A0ABW5DEC1</accession>
<gene>
    <name evidence="7" type="ORF">ACFSSA_13675</name>
</gene>
<evidence type="ECO:0000259" key="6">
    <source>
        <dbReference type="Pfam" id="PF00884"/>
    </source>
</evidence>